<comment type="caution">
    <text evidence="7">The sequence shown here is derived from an EMBL/GenBank/DDBJ whole genome shotgun (WGS) entry which is preliminary data.</text>
</comment>
<dbReference type="InterPro" id="IPR020624">
    <property type="entry name" value="Schiff_base-form_aldolases_CS"/>
</dbReference>
<dbReference type="GO" id="GO:0005829">
    <property type="term" value="C:cytosol"/>
    <property type="evidence" value="ECO:0007669"/>
    <property type="project" value="TreeGrafter"/>
</dbReference>
<protein>
    <submittedName>
        <fullName evidence="7">Dihydrodipicolinate synthase family protein</fullName>
    </submittedName>
</protein>
<dbReference type="CDD" id="cd00408">
    <property type="entry name" value="DHDPS-like"/>
    <property type="match status" value="1"/>
</dbReference>
<dbReference type="EMBL" id="BSFH01000032">
    <property type="protein sequence ID" value="GLK65072.1"/>
    <property type="molecule type" value="Genomic_DNA"/>
</dbReference>
<evidence type="ECO:0000313" key="8">
    <source>
        <dbReference type="Proteomes" id="UP001143349"/>
    </source>
</evidence>
<keyword evidence="3" id="KW-0704">Schiff base</keyword>
<dbReference type="PROSITE" id="PS00665">
    <property type="entry name" value="DHDPS_1"/>
    <property type="match status" value="1"/>
</dbReference>
<dbReference type="SUPFAM" id="SSF51569">
    <property type="entry name" value="Aldolase"/>
    <property type="match status" value="1"/>
</dbReference>
<feature type="active site" description="Proton donor/acceptor" evidence="5">
    <location>
        <position position="138"/>
    </location>
</feature>
<reference evidence="7" key="2">
    <citation type="submission" date="2023-01" db="EMBL/GenBank/DDBJ databases">
        <authorList>
            <person name="Sun Q."/>
            <person name="Evtushenko L."/>
        </authorList>
    </citation>
    <scope>NUCLEOTIDE SEQUENCE</scope>
    <source>
        <strain evidence="7">VKM B-2222</strain>
    </source>
</reference>
<evidence type="ECO:0000256" key="3">
    <source>
        <dbReference type="ARBA" id="ARBA00023270"/>
    </source>
</evidence>
<organism evidence="7 8">
    <name type="scientific">Paracoccus kondratievae</name>
    <dbReference type="NCBI Taxonomy" id="135740"/>
    <lineage>
        <taxon>Bacteria</taxon>
        <taxon>Pseudomonadati</taxon>
        <taxon>Pseudomonadota</taxon>
        <taxon>Alphaproteobacteria</taxon>
        <taxon>Rhodobacterales</taxon>
        <taxon>Paracoccaceae</taxon>
        <taxon>Paracoccus</taxon>
    </lineage>
</organism>
<dbReference type="PRINTS" id="PR00146">
    <property type="entry name" value="DHPICSNTHASE"/>
</dbReference>
<dbReference type="GO" id="GO:0008840">
    <property type="term" value="F:4-hydroxy-tetrahydrodipicolinate synthase activity"/>
    <property type="evidence" value="ECO:0007669"/>
    <property type="project" value="TreeGrafter"/>
</dbReference>
<name>A0AAD3RUQ0_9RHOB</name>
<evidence type="ECO:0000256" key="2">
    <source>
        <dbReference type="ARBA" id="ARBA00023239"/>
    </source>
</evidence>
<feature type="active site" description="Schiff-base intermediate with substrate" evidence="5">
    <location>
        <position position="166"/>
    </location>
</feature>
<dbReference type="Gene3D" id="3.20.20.70">
    <property type="entry name" value="Aldolase class I"/>
    <property type="match status" value="1"/>
</dbReference>
<dbReference type="PANTHER" id="PTHR12128:SF66">
    <property type="entry name" value="4-HYDROXY-2-OXOGLUTARATE ALDOLASE, MITOCHONDRIAL"/>
    <property type="match status" value="1"/>
</dbReference>
<dbReference type="RefSeq" id="WP_050804172.1">
    <property type="nucleotide sequence ID" value="NZ_BSFH01000032.1"/>
</dbReference>
<keyword evidence="8" id="KW-1185">Reference proteome</keyword>
<dbReference type="AlphaFoldDB" id="A0AAD3RUQ0"/>
<reference evidence="7" key="1">
    <citation type="journal article" date="2014" name="Int. J. Syst. Evol. Microbiol.">
        <title>Complete genome sequence of Corynebacterium casei LMG S-19264T (=DSM 44701T), isolated from a smear-ripened cheese.</title>
        <authorList>
            <consortium name="US DOE Joint Genome Institute (JGI-PGF)"/>
            <person name="Walter F."/>
            <person name="Albersmeier A."/>
            <person name="Kalinowski J."/>
            <person name="Ruckert C."/>
        </authorList>
    </citation>
    <scope>NUCLEOTIDE SEQUENCE</scope>
    <source>
        <strain evidence="7">VKM B-2222</strain>
    </source>
</reference>
<dbReference type="SMART" id="SM01130">
    <property type="entry name" value="DHDPS"/>
    <property type="match status" value="1"/>
</dbReference>
<dbReference type="InterPro" id="IPR002220">
    <property type="entry name" value="DapA-like"/>
</dbReference>
<gene>
    <name evidence="7" type="ORF">GCM10017635_25430</name>
</gene>
<evidence type="ECO:0000256" key="5">
    <source>
        <dbReference type="PIRSR" id="PIRSR001365-1"/>
    </source>
</evidence>
<proteinExistence type="inferred from homology"/>
<dbReference type="Pfam" id="PF00701">
    <property type="entry name" value="DHDPS"/>
    <property type="match status" value="1"/>
</dbReference>
<feature type="binding site" evidence="6">
    <location>
        <position position="207"/>
    </location>
    <ligand>
        <name>pyruvate</name>
        <dbReference type="ChEBI" id="CHEBI:15361"/>
    </ligand>
</feature>
<dbReference type="PANTHER" id="PTHR12128">
    <property type="entry name" value="DIHYDRODIPICOLINATE SYNTHASE"/>
    <property type="match status" value="1"/>
</dbReference>
<dbReference type="Proteomes" id="UP001143349">
    <property type="component" value="Unassembled WGS sequence"/>
</dbReference>
<feature type="binding site" evidence="6">
    <location>
        <position position="50"/>
    </location>
    <ligand>
        <name>pyruvate</name>
        <dbReference type="ChEBI" id="CHEBI:15361"/>
    </ligand>
</feature>
<keyword evidence="2 4" id="KW-0456">Lyase</keyword>
<accession>A0AAD3RUQ0</accession>
<sequence length="305" mass="33244">MTPRMVLEGIYTPLITPFHADGSIDYDALADLVERLVAAGVHGLISGGSTGENYAETVEERLDLARFILERAAGRLPVLVGTGAMRTPDSIALAQGARQMGADGLLLGTPPYSVPTERENALNALAIDRAADLPIVLYNYPGRMGVEMGREFLDRVGRSRNVIGIKESSGDINRLHLLARDYPHIQLSCGMDDQALEFFAWGARSWICAGSNFLPEEHVALYEACVVRGDFTRGRQIMSAMLPLMRVLEQGGKFIQCVKHGVETTGLRAGTMRPPLKGLNKDEKRALEQVIRSLKTAVKAITEGN</sequence>
<evidence type="ECO:0000256" key="1">
    <source>
        <dbReference type="ARBA" id="ARBA00007592"/>
    </source>
</evidence>
<evidence type="ECO:0000313" key="7">
    <source>
        <dbReference type="EMBL" id="GLK65072.1"/>
    </source>
</evidence>
<dbReference type="PIRSF" id="PIRSF001365">
    <property type="entry name" value="DHDPS"/>
    <property type="match status" value="1"/>
</dbReference>
<evidence type="ECO:0000256" key="6">
    <source>
        <dbReference type="PIRSR" id="PIRSR001365-2"/>
    </source>
</evidence>
<evidence type="ECO:0000256" key="4">
    <source>
        <dbReference type="PIRNR" id="PIRNR001365"/>
    </source>
</evidence>
<comment type="similarity">
    <text evidence="1 4">Belongs to the DapA family.</text>
</comment>
<dbReference type="InterPro" id="IPR013785">
    <property type="entry name" value="Aldolase_TIM"/>
</dbReference>